<keyword evidence="5 6" id="KW-0408">Iron</keyword>
<dbReference type="OrthoDB" id="823504at2759"/>
<dbReference type="AlphaFoldDB" id="A0A0D7AKE1"/>
<keyword evidence="8" id="KW-1185">Reference proteome</keyword>
<dbReference type="GO" id="GO:0004601">
    <property type="term" value="F:peroxidase activity"/>
    <property type="evidence" value="ECO:0007669"/>
    <property type="project" value="UniProtKB-KW"/>
</dbReference>
<protein>
    <submittedName>
        <fullName evidence="7">Heme peroxidase</fullName>
    </submittedName>
</protein>
<dbReference type="SUPFAM" id="SSF48264">
    <property type="entry name" value="Cytochrome P450"/>
    <property type="match status" value="1"/>
</dbReference>
<keyword evidence="1 6" id="KW-0349">Heme</keyword>
<sequence length="1072" mass="119822">MSLFQTLARLQDLRDAIRAPVDTDGKVPTPFTDHEDLVSSLKAMIDNPLITIPDLPAYLDAVRHQHNVGLDDRKLLLEHLLVLMSQLSSMEAPLQQELAAKLQRFVIDLLYKDLPHPPSGYLGNLKLSTSEVKTDIPRVNYAYRSANGSNYNTLFPSMGQAGMPYARSVPSQNVTPLQNLPEASVVFDALLRRKEFEPHPGGISSLFFAFADLVIHSIFNTSHADPVINNTSSYLDLSILYGSSEAEVDSVRLKDGRGRLHEDTFADGRLMIMPPAVGALLILLCRNHNYIADKLLNINERGTYKVPVPTDDKKRLDQDDEIFQRTRLINCGFFMQIILRDYVAAILGLVRDGSDWRLDPLMAMRQDDHALAPRGEGNVVSVEFNLMYRWHATLSSHDTQWTENLFRSALGDSIPFDQITPEQFLIAALSVLPKVPPNQRTFGGLTRGPDGRFSDDDLSKIIQDATDWRAGSFRAHGVPEVLKVIEVMAIEQARGWGTCSLNEFRKFIGLKPYATFEEWNPDETVHKTAARLYKTIDNLELYVGLQAEEAKKPGGGAGLCPGYTISRAILSDAVCLTRGDRFLTTDFISEQLRRPSSPNTTAWGLKGCQPDVNDGSYGGILTRLLFRTLPNHYNAKSVYAHFPFLQPAFLKQEKKVKNPDNYDWERHAPRHVTTFRTREAARLVLSDSRTFVSSYDERLKEIVGTLIDTRTVSKLLVAKIDTWVDYFGNLTRRLIRERSVDCYNGLKTLDIVRDVVNLLPVYWLSEHIMRIPLKSKHDRSGIFYESEIYDMLAAVCCYVYMNNDLNRDWHLRLDAKKAYDQMTEAMKRFLGSTTNTGSIRKLTNVLYNLMVMTDSSSNRFLEELSAQFVGSDAMPGSLFAEVVPSAAQFSRAIAEVVDHFLNEERAADRSEIARLSRLGVKGDTGILSYIYDALRVSPAIDGVFRSVTRDCIVGNVLLSAGTTVYVSLVDTGDLPASSPQNDHSNGGRGVLFGGVKTGLLSPDMFDRIAPRVVGAILGTGDMRRAKGASGQFTQFKQTVPGTDAEERLFINSECEASPLPEGLTVQYTPQHP</sequence>
<dbReference type="GO" id="GO:0020037">
    <property type="term" value="F:heme binding"/>
    <property type="evidence" value="ECO:0007669"/>
    <property type="project" value="InterPro"/>
</dbReference>
<feature type="binding site" description="axial binding residue" evidence="6">
    <location>
        <position position="391"/>
    </location>
    <ligand>
        <name>heme b</name>
        <dbReference type="ChEBI" id="CHEBI:60344"/>
    </ligand>
    <ligandPart>
        <name>Fe</name>
        <dbReference type="ChEBI" id="CHEBI:18248"/>
    </ligandPart>
</feature>
<keyword evidence="4" id="KW-0560">Oxidoreductase</keyword>
<dbReference type="CDD" id="cd09817">
    <property type="entry name" value="linoleate_diol_synthase_like"/>
    <property type="match status" value="1"/>
</dbReference>
<dbReference type="Proteomes" id="UP000054144">
    <property type="component" value="Unassembled WGS sequence"/>
</dbReference>
<evidence type="ECO:0000256" key="4">
    <source>
        <dbReference type="ARBA" id="ARBA00023002"/>
    </source>
</evidence>
<evidence type="ECO:0000256" key="2">
    <source>
        <dbReference type="ARBA" id="ARBA00022723"/>
    </source>
</evidence>
<dbReference type="GO" id="GO:0004497">
    <property type="term" value="F:monooxygenase activity"/>
    <property type="evidence" value="ECO:0007669"/>
    <property type="project" value="InterPro"/>
</dbReference>
<dbReference type="GO" id="GO:0051213">
    <property type="term" value="F:dioxygenase activity"/>
    <property type="evidence" value="ECO:0007669"/>
    <property type="project" value="UniProtKB-KW"/>
</dbReference>
<evidence type="ECO:0000256" key="5">
    <source>
        <dbReference type="ARBA" id="ARBA00023004"/>
    </source>
</evidence>
<proteinExistence type="predicted"/>
<accession>A0A0D7AKE1</accession>
<evidence type="ECO:0000256" key="3">
    <source>
        <dbReference type="ARBA" id="ARBA00022964"/>
    </source>
</evidence>
<keyword evidence="2 6" id="KW-0479">Metal-binding</keyword>
<dbReference type="GO" id="GO:0006979">
    <property type="term" value="P:response to oxidative stress"/>
    <property type="evidence" value="ECO:0007669"/>
    <property type="project" value="InterPro"/>
</dbReference>
<dbReference type="InterPro" id="IPR010255">
    <property type="entry name" value="Haem_peroxidase_sf"/>
</dbReference>
<dbReference type="InterPro" id="IPR019791">
    <property type="entry name" value="Haem_peroxidase_animal"/>
</dbReference>
<dbReference type="PRINTS" id="PR00457">
    <property type="entry name" value="ANPEROXIDASE"/>
</dbReference>
<organism evidence="7 8">
    <name type="scientific">Fistulina hepatica ATCC 64428</name>
    <dbReference type="NCBI Taxonomy" id="1128425"/>
    <lineage>
        <taxon>Eukaryota</taxon>
        <taxon>Fungi</taxon>
        <taxon>Dikarya</taxon>
        <taxon>Basidiomycota</taxon>
        <taxon>Agaricomycotina</taxon>
        <taxon>Agaricomycetes</taxon>
        <taxon>Agaricomycetidae</taxon>
        <taxon>Agaricales</taxon>
        <taxon>Fistulinaceae</taxon>
        <taxon>Fistulina</taxon>
    </lineage>
</organism>
<dbReference type="InterPro" id="IPR050783">
    <property type="entry name" value="Oxylipin_biosynth_metab"/>
</dbReference>
<dbReference type="PROSITE" id="PS50292">
    <property type="entry name" value="PEROXIDASE_3"/>
    <property type="match status" value="1"/>
</dbReference>
<dbReference type="InterPro" id="IPR034812">
    <property type="entry name" value="Ppo-like_N"/>
</dbReference>
<evidence type="ECO:0000256" key="1">
    <source>
        <dbReference type="ARBA" id="ARBA00022617"/>
    </source>
</evidence>
<gene>
    <name evidence="7" type="ORF">FISHEDRAFT_70155</name>
</gene>
<dbReference type="GO" id="GO:0006631">
    <property type="term" value="P:fatty acid metabolic process"/>
    <property type="evidence" value="ECO:0007669"/>
    <property type="project" value="UniProtKB-ARBA"/>
</dbReference>
<dbReference type="GO" id="GO:0016705">
    <property type="term" value="F:oxidoreductase activity, acting on paired donors, with incorporation or reduction of molecular oxygen"/>
    <property type="evidence" value="ECO:0007669"/>
    <property type="project" value="InterPro"/>
</dbReference>
<evidence type="ECO:0000313" key="7">
    <source>
        <dbReference type="EMBL" id="KIY52209.1"/>
    </source>
</evidence>
<dbReference type="Pfam" id="PF03098">
    <property type="entry name" value="An_peroxidase"/>
    <property type="match status" value="1"/>
</dbReference>
<keyword evidence="3" id="KW-0223">Dioxygenase</keyword>
<reference evidence="7 8" key="1">
    <citation type="journal article" date="2015" name="Fungal Genet. Biol.">
        <title>Evolution of novel wood decay mechanisms in Agaricales revealed by the genome sequences of Fistulina hepatica and Cylindrobasidium torrendii.</title>
        <authorList>
            <person name="Floudas D."/>
            <person name="Held B.W."/>
            <person name="Riley R."/>
            <person name="Nagy L.G."/>
            <person name="Koehler G."/>
            <person name="Ransdell A.S."/>
            <person name="Younus H."/>
            <person name="Chow J."/>
            <person name="Chiniquy J."/>
            <person name="Lipzen A."/>
            <person name="Tritt A."/>
            <person name="Sun H."/>
            <person name="Haridas S."/>
            <person name="LaButti K."/>
            <person name="Ohm R.A."/>
            <person name="Kues U."/>
            <person name="Blanchette R.A."/>
            <person name="Grigoriev I.V."/>
            <person name="Minto R.E."/>
            <person name="Hibbett D.S."/>
        </authorList>
    </citation>
    <scope>NUCLEOTIDE SEQUENCE [LARGE SCALE GENOMIC DNA]</scope>
    <source>
        <strain evidence="7 8">ATCC 64428</strain>
    </source>
</reference>
<name>A0A0D7AKE1_9AGAR</name>
<keyword evidence="7" id="KW-0575">Peroxidase</keyword>
<dbReference type="InterPro" id="IPR036396">
    <property type="entry name" value="Cyt_P450_sf"/>
</dbReference>
<dbReference type="PANTHER" id="PTHR11903:SF37">
    <property type="entry name" value="PSI-PRODUCING OXYGENASE A"/>
    <property type="match status" value="1"/>
</dbReference>
<dbReference type="GO" id="GO:0005506">
    <property type="term" value="F:iron ion binding"/>
    <property type="evidence" value="ECO:0007669"/>
    <property type="project" value="InterPro"/>
</dbReference>
<evidence type="ECO:0000256" key="6">
    <source>
        <dbReference type="PIRSR" id="PIRSR619791-2"/>
    </source>
</evidence>
<evidence type="ECO:0000313" key="8">
    <source>
        <dbReference type="Proteomes" id="UP000054144"/>
    </source>
</evidence>
<dbReference type="InterPro" id="IPR037120">
    <property type="entry name" value="Haem_peroxidase_sf_animal"/>
</dbReference>
<dbReference type="Gene3D" id="1.10.640.10">
    <property type="entry name" value="Haem peroxidase domain superfamily, animal type"/>
    <property type="match status" value="1"/>
</dbReference>
<dbReference type="SUPFAM" id="SSF48113">
    <property type="entry name" value="Heme-dependent peroxidases"/>
    <property type="match status" value="1"/>
</dbReference>
<dbReference type="Gene3D" id="1.10.630.10">
    <property type="entry name" value="Cytochrome P450"/>
    <property type="match status" value="1"/>
</dbReference>
<dbReference type="EMBL" id="KN881645">
    <property type="protein sequence ID" value="KIY52209.1"/>
    <property type="molecule type" value="Genomic_DNA"/>
</dbReference>
<dbReference type="PANTHER" id="PTHR11903">
    <property type="entry name" value="PROSTAGLANDIN G/H SYNTHASE"/>
    <property type="match status" value="1"/>
</dbReference>